<dbReference type="InterPro" id="IPR028098">
    <property type="entry name" value="Glyco_trans_4-like_N"/>
</dbReference>
<dbReference type="Pfam" id="PF13439">
    <property type="entry name" value="Glyco_transf_4"/>
    <property type="match status" value="1"/>
</dbReference>
<evidence type="ECO:0000259" key="2">
    <source>
        <dbReference type="Pfam" id="PF13439"/>
    </source>
</evidence>
<dbReference type="Pfam" id="PF00534">
    <property type="entry name" value="Glycos_transf_1"/>
    <property type="match status" value="1"/>
</dbReference>
<proteinExistence type="predicted"/>
<evidence type="ECO:0000313" key="4">
    <source>
        <dbReference type="Proteomes" id="UP000563151"/>
    </source>
</evidence>
<evidence type="ECO:0000259" key="1">
    <source>
        <dbReference type="Pfam" id="PF00534"/>
    </source>
</evidence>
<dbReference type="SUPFAM" id="SSF53756">
    <property type="entry name" value="UDP-Glycosyltransferase/glycogen phosphorylase"/>
    <property type="match status" value="1"/>
</dbReference>
<reference evidence="3 4" key="1">
    <citation type="submission" date="2020-04" db="EMBL/GenBank/DDBJ databases">
        <title>Genomic insights into acetone-butanol-ethanol (ABE) fermentation by sequencing solventogenic clostridia strains.</title>
        <authorList>
            <person name="Brown S."/>
        </authorList>
    </citation>
    <scope>NUCLEOTIDE SEQUENCE [LARGE SCALE GENOMIC DNA]</scope>
    <source>
        <strain evidence="3 4">DJ011</strain>
    </source>
</reference>
<dbReference type="InterPro" id="IPR050194">
    <property type="entry name" value="Glycosyltransferase_grp1"/>
</dbReference>
<dbReference type="PANTHER" id="PTHR45947:SF3">
    <property type="entry name" value="SULFOQUINOVOSYL TRANSFERASE SQD2"/>
    <property type="match status" value="1"/>
</dbReference>
<protein>
    <submittedName>
        <fullName evidence="3">Glycosyltransferase family 4 protein</fullName>
    </submittedName>
</protein>
<evidence type="ECO:0000313" key="3">
    <source>
        <dbReference type="EMBL" id="MBC2398172.1"/>
    </source>
</evidence>
<feature type="domain" description="Glycosyltransferase subfamily 4-like N-terminal" evidence="2">
    <location>
        <begin position="15"/>
        <end position="189"/>
    </location>
</feature>
<dbReference type="Proteomes" id="UP000563151">
    <property type="component" value="Unassembled WGS sequence"/>
</dbReference>
<keyword evidence="4" id="KW-1185">Reference proteome</keyword>
<dbReference type="InterPro" id="IPR001296">
    <property type="entry name" value="Glyco_trans_1"/>
</dbReference>
<dbReference type="PANTHER" id="PTHR45947">
    <property type="entry name" value="SULFOQUINOVOSYL TRANSFERASE SQD2"/>
    <property type="match status" value="1"/>
</dbReference>
<name>A0A923J0K3_CLOTT</name>
<sequence length="387" mass="44739">MKILMLSWEYPPKNVGGLSNHVYHLSNELSKLGNEVHVITCEEGTAPIEENENGIFIYRVTPYKIDTNDFTKWVMHLNFAMIEEAIRLINNQGKFDIIHVHDWLCSYAAKTLKWSYTIPTICTIHSTEHGRNNGIRTDMQRYISSAEWLLSYESSNIIVCSKYMKNELENIFKIPTEKINIISNGIDIDEFSFEFNKGEFRKKYAKEDEKIIFFVGRHVYEKGLHVLVETAPEILKENDKVKFIIAGTGFMTEELKDRVTQMKLEDKIIFIGYIDDFEKNKLYKVANAVVVPSIYEPFGIVALEAMAAGCPVIVSNTGGLLEIVNHKVNGLTFINESRESLKDNVCELLEDKTLYNRLRRNALKEIQKKYSWHSIGKKTEKLYLQIK</sequence>
<feature type="domain" description="Glycosyl transferase family 1" evidence="1">
    <location>
        <begin position="198"/>
        <end position="364"/>
    </location>
</feature>
<gene>
    <name evidence="3" type="ORF">HGG79_10345</name>
</gene>
<dbReference type="AlphaFoldDB" id="A0A923J0K3"/>
<dbReference type="CDD" id="cd03801">
    <property type="entry name" value="GT4_PimA-like"/>
    <property type="match status" value="1"/>
</dbReference>
<dbReference type="RefSeq" id="WP_035145770.1">
    <property type="nucleotide sequence ID" value="NZ_JAAZWO010000011.1"/>
</dbReference>
<accession>A0A923J0K3</accession>
<organism evidence="3 4">
    <name type="scientific">Clostridium tetanomorphum</name>
    <dbReference type="NCBI Taxonomy" id="1553"/>
    <lineage>
        <taxon>Bacteria</taxon>
        <taxon>Bacillati</taxon>
        <taxon>Bacillota</taxon>
        <taxon>Clostridia</taxon>
        <taxon>Eubacteriales</taxon>
        <taxon>Clostridiaceae</taxon>
        <taxon>Clostridium</taxon>
    </lineage>
</organism>
<comment type="caution">
    <text evidence="3">The sequence shown here is derived from an EMBL/GenBank/DDBJ whole genome shotgun (WGS) entry which is preliminary data.</text>
</comment>
<dbReference type="EMBL" id="JAAZWO010000011">
    <property type="protein sequence ID" value="MBC2398172.1"/>
    <property type="molecule type" value="Genomic_DNA"/>
</dbReference>
<dbReference type="Gene3D" id="3.40.50.2000">
    <property type="entry name" value="Glycogen Phosphorylase B"/>
    <property type="match status" value="2"/>
</dbReference>
<dbReference type="GO" id="GO:0016757">
    <property type="term" value="F:glycosyltransferase activity"/>
    <property type="evidence" value="ECO:0007669"/>
    <property type="project" value="InterPro"/>
</dbReference>